<dbReference type="SUPFAM" id="SSF56112">
    <property type="entry name" value="Protein kinase-like (PK-like)"/>
    <property type="match status" value="1"/>
</dbReference>
<organism evidence="2 3">
    <name type="scientific">Anthostomella pinea</name>
    <dbReference type="NCBI Taxonomy" id="933095"/>
    <lineage>
        <taxon>Eukaryota</taxon>
        <taxon>Fungi</taxon>
        <taxon>Dikarya</taxon>
        <taxon>Ascomycota</taxon>
        <taxon>Pezizomycotina</taxon>
        <taxon>Sordariomycetes</taxon>
        <taxon>Xylariomycetidae</taxon>
        <taxon>Xylariales</taxon>
        <taxon>Xylariaceae</taxon>
        <taxon>Anthostomella</taxon>
    </lineage>
</organism>
<dbReference type="InterPro" id="IPR000719">
    <property type="entry name" value="Prot_kinase_dom"/>
</dbReference>
<protein>
    <submittedName>
        <fullName evidence="2">Uu.00g117880.m01.CDS01</fullName>
    </submittedName>
</protein>
<sequence>MDPDQKKQAQLKLSNALKEYFDRDDQLRFKWEDHVGQGHFSAAWKIKYFPRNAEPAPAGPIGSGVWRRWRARQQQRVAAAKPKEWRRIVLKALIADTEGNIFGVDDMDIVKPGEEAGKNADAEPSISKVHPQNTQITREKSVLGAKHIVKLADVPRDPLAQTFVGLPRLPLNDGMYVYMEWIENGSLDRLITRIRRQGLEILPNRILWRFIMCLIRMCIAMAWPPPRPAGDNPQPVLEHVNPNIDPSGLVQDDFHPGNIMLGSLEDDPGEPEHSLVPILKLIDFGISKELAPLDPKDKALTRNIFDIGTIMASLVLLRKDLPFDYRNRSLSNSGKTEPFKSDITAGVEYGPEGLSYDPTKMDRIPCRCWTEIYGT</sequence>
<gene>
    <name evidence="2" type="ORF">KHLLAP_LOCUS4862</name>
</gene>
<dbReference type="Gene3D" id="1.10.510.10">
    <property type="entry name" value="Transferase(Phosphotransferase) domain 1"/>
    <property type="match status" value="1"/>
</dbReference>
<proteinExistence type="predicted"/>
<dbReference type="Proteomes" id="UP001295740">
    <property type="component" value="Unassembled WGS sequence"/>
</dbReference>
<name>A0AAI8YGZ0_9PEZI</name>
<evidence type="ECO:0000313" key="3">
    <source>
        <dbReference type="Proteomes" id="UP001295740"/>
    </source>
</evidence>
<dbReference type="GO" id="GO:0004672">
    <property type="term" value="F:protein kinase activity"/>
    <property type="evidence" value="ECO:0007669"/>
    <property type="project" value="InterPro"/>
</dbReference>
<dbReference type="EMBL" id="CAUWAG010000006">
    <property type="protein sequence ID" value="CAJ2504394.1"/>
    <property type="molecule type" value="Genomic_DNA"/>
</dbReference>
<evidence type="ECO:0000259" key="1">
    <source>
        <dbReference type="PROSITE" id="PS50011"/>
    </source>
</evidence>
<dbReference type="InterPro" id="IPR011009">
    <property type="entry name" value="Kinase-like_dom_sf"/>
</dbReference>
<keyword evidence="3" id="KW-1185">Reference proteome</keyword>
<dbReference type="AlphaFoldDB" id="A0AAI8YGZ0"/>
<reference evidence="2" key="1">
    <citation type="submission" date="2023-10" db="EMBL/GenBank/DDBJ databases">
        <authorList>
            <person name="Hackl T."/>
        </authorList>
    </citation>
    <scope>NUCLEOTIDE SEQUENCE</scope>
</reference>
<dbReference type="PROSITE" id="PS50011">
    <property type="entry name" value="PROTEIN_KINASE_DOM"/>
    <property type="match status" value="1"/>
</dbReference>
<feature type="domain" description="Protein kinase" evidence="1">
    <location>
        <begin position="29"/>
        <end position="375"/>
    </location>
</feature>
<evidence type="ECO:0000313" key="2">
    <source>
        <dbReference type="EMBL" id="CAJ2504394.1"/>
    </source>
</evidence>
<comment type="caution">
    <text evidence="2">The sequence shown here is derived from an EMBL/GenBank/DDBJ whole genome shotgun (WGS) entry which is preliminary data.</text>
</comment>
<accession>A0AAI8YGZ0</accession>
<dbReference type="GO" id="GO:0005524">
    <property type="term" value="F:ATP binding"/>
    <property type="evidence" value="ECO:0007669"/>
    <property type="project" value="InterPro"/>
</dbReference>